<sequence>MDKRPHMSQSRKPLHSKLRSQRIANQSDVKLCLMQNYFGLKCVTGLPRIIHRRTSFSARKKRSNTLVNTTKRFLSCSNYYSIFFNSSPLSGLRLTALNSGFVLFSMIKPFARSISTRIELVLNLKICPPDLRSSAT</sequence>
<comment type="caution">
    <text evidence="2">The sequence shown here is derived from an EMBL/GenBank/DDBJ whole genome shotgun (WGS) entry which is preliminary data.</text>
</comment>
<proteinExistence type="predicted"/>
<evidence type="ECO:0000256" key="1">
    <source>
        <dbReference type="SAM" id="MobiDB-lite"/>
    </source>
</evidence>
<name>A0ABM8UIV8_9BACT</name>
<dbReference type="EMBL" id="CAJRAU010000001">
    <property type="protein sequence ID" value="CAG5067391.1"/>
    <property type="molecule type" value="Genomic_DNA"/>
</dbReference>
<accession>A0ABM8UIV8</accession>
<keyword evidence="3" id="KW-1185">Reference proteome</keyword>
<protein>
    <submittedName>
        <fullName evidence="2">Uncharacterized protein</fullName>
    </submittedName>
</protein>
<evidence type="ECO:0000313" key="2">
    <source>
        <dbReference type="EMBL" id="CAG5067391.1"/>
    </source>
</evidence>
<evidence type="ECO:0000313" key="3">
    <source>
        <dbReference type="Proteomes" id="UP000679725"/>
    </source>
</evidence>
<organism evidence="2 3">
    <name type="scientific">Dyadobacter linearis</name>
    <dbReference type="NCBI Taxonomy" id="2823330"/>
    <lineage>
        <taxon>Bacteria</taxon>
        <taxon>Pseudomonadati</taxon>
        <taxon>Bacteroidota</taxon>
        <taxon>Cytophagia</taxon>
        <taxon>Cytophagales</taxon>
        <taxon>Spirosomataceae</taxon>
        <taxon>Dyadobacter</taxon>
    </lineage>
</organism>
<reference evidence="2 3" key="1">
    <citation type="submission" date="2021-04" db="EMBL/GenBank/DDBJ databases">
        <authorList>
            <person name="Rodrigo-Torres L."/>
            <person name="Arahal R. D."/>
            <person name="Lucena T."/>
        </authorList>
    </citation>
    <scope>NUCLEOTIDE SEQUENCE [LARGE SCALE GENOMIC DNA]</scope>
    <source>
        <strain evidence="2 3">CECT 9623</strain>
    </source>
</reference>
<dbReference type="Proteomes" id="UP000679725">
    <property type="component" value="Unassembled WGS sequence"/>
</dbReference>
<feature type="region of interest" description="Disordered" evidence="1">
    <location>
        <begin position="1"/>
        <end position="20"/>
    </location>
</feature>
<gene>
    <name evidence="2" type="ORF">DYBT9623_00111</name>
</gene>